<evidence type="ECO:0000256" key="5">
    <source>
        <dbReference type="ARBA" id="ARBA00035330"/>
    </source>
</evidence>
<evidence type="ECO:0000256" key="4">
    <source>
        <dbReference type="ARBA" id="ARBA00035223"/>
    </source>
</evidence>
<keyword evidence="2" id="KW-0689">Ribosomal protein</keyword>
<dbReference type="GO" id="GO:0005840">
    <property type="term" value="C:ribosome"/>
    <property type="evidence" value="ECO:0007669"/>
    <property type="project" value="UniProtKB-KW"/>
</dbReference>
<dbReference type="AlphaFoldDB" id="A0A8D0IKI1"/>
<dbReference type="Pfam" id="PF01778">
    <property type="entry name" value="Ribosomal_L28e"/>
    <property type="match status" value="1"/>
</dbReference>
<comment type="similarity">
    <text evidence="1">Belongs to the eukaryotic ribosomal protein eL28 family.</text>
</comment>
<keyword evidence="3" id="KW-0687">Ribonucleoprotein</keyword>
<dbReference type="FunFam" id="3.30.390.110:FF:000002">
    <property type="entry name" value="60S ribosomal protein L28"/>
    <property type="match status" value="1"/>
</dbReference>
<evidence type="ECO:0000313" key="6">
    <source>
        <dbReference type="Ensembl" id="ENSSSCP00015002382.1"/>
    </source>
</evidence>
<dbReference type="Gene3D" id="3.30.390.110">
    <property type="match status" value="1"/>
</dbReference>
<accession>A0A8D0IKI1</accession>
<protein>
    <recommendedName>
        <fullName evidence="4">Large ribosomal subunit protein eL28</fullName>
    </recommendedName>
    <alternativeName>
        <fullName evidence="5">60S ribosomal protein L28</fullName>
    </alternativeName>
</protein>
<evidence type="ECO:0000256" key="1">
    <source>
        <dbReference type="ARBA" id="ARBA00007926"/>
    </source>
</evidence>
<dbReference type="GO" id="GO:1990904">
    <property type="term" value="C:ribonucleoprotein complex"/>
    <property type="evidence" value="ECO:0007669"/>
    <property type="project" value="UniProtKB-KW"/>
</dbReference>
<evidence type="ECO:0000256" key="3">
    <source>
        <dbReference type="ARBA" id="ARBA00023274"/>
    </source>
</evidence>
<dbReference type="Proteomes" id="UP000694726">
    <property type="component" value="Unplaced"/>
</dbReference>
<dbReference type="InterPro" id="IPR029004">
    <property type="entry name" value="Ribosomal_eL28/Mak16"/>
</dbReference>
<dbReference type="GO" id="GO:0003735">
    <property type="term" value="F:structural constituent of ribosome"/>
    <property type="evidence" value="ECO:0007669"/>
    <property type="project" value="InterPro"/>
</dbReference>
<organism evidence="6 7">
    <name type="scientific">Sus scrofa</name>
    <name type="common">Pig</name>
    <dbReference type="NCBI Taxonomy" id="9823"/>
    <lineage>
        <taxon>Eukaryota</taxon>
        <taxon>Metazoa</taxon>
        <taxon>Chordata</taxon>
        <taxon>Craniata</taxon>
        <taxon>Vertebrata</taxon>
        <taxon>Euteleostomi</taxon>
        <taxon>Mammalia</taxon>
        <taxon>Eutheria</taxon>
        <taxon>Laurasiatheria</taxon>
        <taxon>Artiodactyla</taxon>
        <taxon>Suina</taxon>
        <taxon>Suidae</taxon>
        <taxon>Sus</taxon>
    </lineage>
</organism>
<dbReference type="Ensembl" id="ENSSSCT00015005944.1">
    <property type="protein sequence ID" value="ENSSSCP00015002382.1"/>
    <property type="gene ID" value="ENSSSCG00015004461.1"/>
</dbReference>
<dbReference type="GO" id="GO:0006412">
    <property type="term" value="P:translation"/>
    <property type="evidence" value="ECO:0007669"/>
    <property type="project" value="InterPro"/>
</dbReference>
<reference evidence="6" key="1">
    <citation type="submission" date="2025-08" db="UniProtKB">
        <authorList>
            <consortium name="Ensembl"/>
        </authorList>
    </citation>
    <scope>IDENTIFICATION</scope>
</reference>
<dbReference type="PANTHER" id="PTHR10544">
    <property type="entry name" value="60S RIBOSOMAL PROTEIN L28"/>
    <property type="match status" value="1"/>
</dbReference>
<dbReference type="InterPro" id="IPR002672">
    <property type="entry name" value="Ribosomal_eL28"/>
</dbReference>
<evidence type="ECO:0000313" key="7">
    <source>
        <dbReference type="Proteomes" id="UP000694726"/>
    </source>
</evidence>
<name>A0A8D0IKI1_PIG</name>
<evidence type="ECO:0000256" key="2">
    <source>
        <dbReference type="ARBA" id="ARBA00022980"/>
    </source>
</evidence>
<proteinExistence type="inferred from homology"/>
<sequence>MGGWHPAREWLGFNQRATGSHSRSLAEGCTPGSAPLGRRGLLRGFSALPGRGIIIAVTSEILLQCQHKMGNGTWCAWELEHGDRAPRRWRTAVMSAHLQWMVVRNCSSFLIKRNKQTYSTEPNNLKARNSFRYNGLIHHKTVGVEPAADGKGVVVVMKRRSGQRKPATSYVRTTINKNARATLSSIRHMIRKNKYRPDLRMAAIRRASAILRSQKPVMVKRKRTRPTKSA</sequence>